<keyword evidence="1" id="KW-0472">Membrane</keyword>
<comment type="caution">
    <text evidence="3">The sequence shown here is derived from an EMBL/GenBank/DDBJ whole genome shotgun (WGS) entry which is preliminary data.</text>
</comment>
<feature type="transmembrane region" description="Helical" evidence="1">
    <location>
        <begin position="186"/>
        <end position="205"/>
    </location>
</feature>
<dbReference type="GO" id="GO:0020037">
    <property type="term" value="F:heme binding"/>
    <property type="evidence" value="ECO:0007669"/>
    <property type="project" value="InterPro"/>
</dbReference>
<dbReference type="InterPro" id="IPR036909">
    <property type="entry name" value="Cyt_c-like_dom_sf"/>
</dbReference>
<keyword evidence="4" id="KW-1185">Reference proteome</keyword>
<keyword evidence="1" id="KW-1133">Transmembrane helix</keyword>
<protein>
    <recommendedName>
        <fullName evidence="2">Urate oxidase N-terminal domain-containing protein</fullName>
    </recommendedName>
</protein>
<reference evidence="3 4" key="1">
    <citation type="submission" date="2019-01" db="EMBL/GenBank/DDBJ databases">
        <authorList>
            <person name="Chen W.-M."/>
        </authorList>
    </citation>
    <scope>NUCLEOTIDE SEQUENCE [LARGE SCALE GENOMIC DNA]</scope>
    <source>
        <strain evidence="3 4">KYPY4</strain>
    </source>
</reference>
<feature type="transmembrane region" description="Helical" evidence="1">
    <location>
        <begin position="262"/>
        <end position="281"/>
    </location>
</feature>
<feature type="domain" description="Urate oxidase N-terminal" evidence="2">
    <location>
        <begin position="5"/>
        <end position="311"/>
    </location>
</feature>
<evidence type="ECO:0000256" key="1">
    <source>
        <dbReference type="SAM" id="Phobius"/>
    </source>
</evidence>
<dbReference type="EMBL" id="SACR01000002">
    <property type="protein sequence ID" value="RVU47450.1"/>
    <property type="molecule type" value="Genomic_DNA"/>
</dbReference>
<dbReference type="InterPro" id="IPR010389">
    <property type="entry name" value="Urate_ox_N"/>
</dbReference>
<feature type="transmembrane region" description="Helical" evidence="1">
    <location>
        <begin position="92"/>
        <end position="112"/>
    </location>
</feature>
<dbReference type="AlphaFoldDB" id="A0A437RKY4"/>
<name>A0A437RKY4_9BURK</name>
<gene>
    <name evidence="3" type="ORF">EOE66_06830</name>
</gene>
<dbReference type="Pfam" id="PF06181">
    <property type="entry name" value="Urate_ox_N"/>
    <property type="match status" value="1"/>
</dbReference>
<feature type="transmembrane region" description="Helical" evidence="1">
    <location>
        <begin position="118"/>
        <end position="140"/>
    </location>
</feature>
<dbReference type="RefSeq" id="WP_128227913.1">
    <property type="nucleotide sequence ID" value="NZ_SACR01000002.1"/>
</dbReference>
<dbReference type="Proteomes" id="UP000285575">
    <property type="component" value="Unassembled WGS sequence"/>
</dbReference>
<sequence length="408" mass="45239">MDLNYLLDWANLLLRWAHVIVAIAWIGSSFYFVFLDNSLTPPTDPKLKEQGVGGELWAVHGGGFYNPQKYLVAPKTLPEHLHWFFWESYSTWLTGFALFTVMYLFNASTFLVDARVHAWPAPWMAVAAALAFLVLFWVFYDRICRWFGEKNGAVGGDLRVGVLVLLYVVLASWLACQLFAGRAAFVLVGAMLATAMSANVFFWIIPGQRKVIAQMKAGQPVEAIHGQRAKQRSVHNTYFTLPVLVAMLSNHYGWLYQGAHNWAVLVLLMLAGALIRHSFVVRHKALVLGKRVPWEYAAGGTVLLLGLAVWLAPKPAAPVAASAAPVTLAQAHAVVQARCVMCHNDQVRQKNVALHTPELLQQQAQAVYQQTVVLKLMPMNNATGITDEERALIGRWVQAGAKQAQAAE</sequence>
<dbReference type="OrthoDB" id="9787495at2"/>
<evidence type="ECO:0000313" key="3">
    <source>
        <dbReference type="EMBL" id="RVU47450.1"/>
    </source>
</evidence>
<dbReference type="SUPFAM" id="SSF46626">
    <property type="entry name" value="Cytochrome c"/>
    <property type="match status" value="1"/>
</dbReference>
<feature type="transmembrane region" description="Helical" evidence="1">
    <location>
        <begin position="293"/>
        <end position="312"/>
    </location>
</feature>
<accession>A0A437RKY4</accession>
<dbReference type="GO" id="GO:0009055">
    <property type="term" value="F:electron transfer activity"/>
    <property type="evidence" value="ECO:0007669"/>
    <property type="project" value="InterPro"/>
</dbReference>
<proteinExistence type="predicted"/>
<keyword evidence="1" id="KW-0812">Transmembrane</keyword>
<feature type="transmembrane region" description="Helical" evidence="1">
    <location>
        <begin position="12"/>
        <end position="34"/>
    </location>
</feature>
<organism evidence="3 4">
    <name type="scientific">Rubrivivax rivuli</name>
    <dbReference type="NCBI Taxonomy" id="1862385"/>
    <lineage>
        <taxon>Bacteria</taxon>
        <taxon>Pseudomonadati</taxon>
        <taxon>Pseudomonadota</taxon>
        <taxon>Betaproteobacteria</taxon>
        <taxon>Burkholderiales</taxon>
        <taxon>Sphaerotilaceae</taxon>
        <taxon>Rubrivivax</taxon>
    </lineage>
</organism>
<evidence type="ECO:0000259" key="2">
    <source>
        <dbReference type="Pfam" id="PF06181"/>
    </source>
</evidence>
<evidence type="ECO:0000313" key="4">
    <source>
        <dbReference type="Proteomes" id="UP000285575"/>
    </source>
</evidence>
<feature type="transmembrane region" description="Helical" evidence="1">
    <location>
        <begin position="160"/>
        <end position="180"/>
    </location>
</feature>